<evidence type="ECO:0000256" key="2">
    <source>
        <dbReference type="ARBA" id="ARBA00022553"/>
    </source>
</evidence>
<dbReference type="PANTHER" id="PTHR45527">
    <property type="entry name" value="NONRIBOSOMAL PEPTIDE SYNTHETASE"/>
    <property type="match status" value="1"/>
</dbReference>
<evidence type="ECO:0000313" key="5">
    <source>
        <dbReference type="EMBL" id="KAI1859370.1"/>
    </source>
</evidence>
<dbReference type="Proteomes" id="UP000829685">
    <property type="component" value="Unassembled WGS sequence"/>
</dbReference>
<evidence type="ECO:0000256" key="3">
    <source>
        <dbReference type="ARBA" id="ARBA00022598"/>
    </source>
</evidence>
<dbReference type="InterPro" id="IPR020845">
    <property type="entry name" value="AMP-binding_CS"/>
</dbReference>
<protein>
    <recommendedName>
        <fullName evidence="4">AMP-dependent synthetase/ligase domain-containing protein</fullName>
    </recommendedName>
</protein>
<dbReference type="PANTHER" id="PTHR45527:SF3">
    <property type="entry name" value="SIDEROPHORE SYNTHETASE (EUROFUNG)"/>
    <property type="match status" value="1"/>
</dbReference>
<keyword evidence="6" id="KW-1185">Reference proteome</keyword>
<dbReference type="PROSITE" id="PS00455">
    <property type="entry name" value="AMP_BINDING"/>
    <property type="match status" value="1"/>
</dbReference>
<dbReference type="InterPro" id="IPR000873">
    <property type="entry name" value="AMP-dep_synth/lig_dom"/>
</dbReference>
<evidence type="ECO:0000259" key="4">
    <source>
        <dbReference type="Pfam" id="PF00501"/>
    </source>
</evidence>
<feature type="domain" description="AMP-dependent synthetase/ligase" evidence="4">
    <location>
        <begin position="187"/>
        <end position="444"/>
    </location>
</feature>
<dbReference type="GO" id="GO:0043041">
    <property type="term" value="P:amino acid activation for nonribosomal peptide biosynthetic process"/>
    <property type="evidence" value="ECO:0007669"/>
    <property type="project" value="TreeGrafter"/>
</dbReference>
<dbReference type="InterPro" id="IPR042099">
    <property type="entry name" value="ANL_N_sf"/>
</dbReference>
<keyword evidence="3" id="KW-0436">Ligase</keyword>
<organism evidence="5 6">
    <name type="scientific">Neoarthrinium moseri</name>
    <dbReference type="NCBI Taxonomy" id="1658444"/>
    <lineage>
        <taxon>Eukaryota</taxon>
        <taxon>Fungi</taxon>
        <taxon>Dikarya</taxon>
        <taxon>Ascomycota</taxon>
        <taxon>Pezizomycotina</taxon>
        <taxon>Sordariomycetes</taxon>
        <taxon>Xylariomycetidae</taxon>
        <taxon>Amphisphaeriales</taxon>
        <taxon>Apiosporaceae</taxon>
        <taxon>Neoarthrinium</taxon>
    </lineage>
</organism>
<dbReference type="GO" id="GO:0031177">
    <property type="term" value="F:phosphopantetheine binding"/>
    <property type="evidence" value="ECO:0007669"/>
    <property type="project" value="TreeGrafter"/>
</dbReference>
<dbReference type="EMBL" id="JAFIMR010000034">
    <property type="protein sequence ID" value="KAI1859370.1"/>
    <property type="molecule type" value="Genomic_DNA"/>
</dbReference>
<gene>
    <name evidence="5" type="ORF">JX265_010373</name>
</gene>
<dbReference type="Gene3D" id="3.40.50.12780">
    <property type="entry name" value="N-terminal domain of ligase-like"/>
    <property type="match status" value="1"/>
</dbReference>
<dbReference type="AlphaFoldDB" id="A0A9Q0ALS3"/>
<proteinExistence type="predicted"/>
<reference evidence="5" key="1">
    <citation type="submission" date="2021-03" db="EMBL/GenBank/DDBJ databases">
        <title>Revisited historic fungal species revealed as producer of novel bioactive compounds through whole genome sequencing and comparative genomics.</title>
        <authorList>
            <person name="Vignolle G.A."/>
            <person name="Hochenegger N."/>
            <person name="Mach R.L."/>
            <person name="Mach-Aigner A.R."/>
            <person name="Javad Rahimi M."/>
            <person name="Salim K.A."/>
            <person name="Chan C.M."/>
            <person name="Lim L.B.L."/>
            <person name="Cai F."/>
            <person name="Druzhinina I.S."/>
            <person name="U'Ren J.M."/>
            <person name="Derntl C."/>
        </authorList>
    </citation>
    <scope>NUCLEOTIDE SEQUENCE</scope>
    <source>
        <strain evidence="5">TUCIM 5799</strain>
    </source>
</reference>
<dbReference type="GO" id="GO:0016874">
    <property type="term" value="F:ligase activity"/>
    <property type="evidence" value="ECO:0007669"/>
    <property type="project" value="UniProtKB-KW"/>
</dbReference>
<dbReference type="SUPFAM" id="SSF56801">
    <property type="entry name" value="Acetyl-CoA synthetase-like"/>
    <property type="match status" value="1"/>
</dbReference>
<dbReference type="GO" id="GO:0044550">
    <property type="term" value="P:secondary metabolite biosynthetic process"/>
    <property type="evidence" value="ECO:0007669"/>
    <property type="project" value="TreeGrafter"/>
</dbReference>
<comment type="caution">
    <text evidence="5">The sequence shown here is derived from an EMBL/GenBank/DDBJ whole genome shotgun (WGS) entry which is preliminary data.</text>
</comment>
<dbReference type="GO" id="GO:0005737">
    <property type="term" value="C:cytoplasm"/>
    <property type="evidence" value="ECO:0007669"/>
    <property type="project" value="TreeGrafter"/>
</dbReference>
<keyword evidence="1" id="KW-0596">Phosphopantetheine</keyword>
<name>A0A9Q0ALS3_9PEZI</name>
<accession>A0A9Q0ALS3</accession>
<keyword evidence="2" id="KW-0597">Phosphoprotein</keyword>
<dbReference type="Pfam" id="PF00501">
    <property type="entry name" value="AMP-binding"/>
    <property type="match status" value="1"/>
</dbReference>
<evidence type="ECO:0000313" key="6">
    <source>
        <dbReference type="Proteomes" id="UP000829685"/>
    </source>
</evidence>
<evidence type="ECO:0000256" key="1">
    <source>
        <dbReference type="ARBA" id="ARBA00022450"/>
    </source>
</evidence>
<sequence length="459" mass="50228">MTPDGTEKPSSGKEHSGFFGLKWQAYQENPRLAAEIAWTLLLTRYGSPDVVNLRTATLPAQTLGWTEIPAIHSTSITLNENTQIQDIESQLNQERLTVEVPSSGDSSLVLFCHDYANAVESYASLHKDHGPQDSAVLRLLSQVTAEQSSVRVQDLEMMSESDLRDVWSWNATVTETVEACIHDLISQTVRRQPDAPAVCAWDGELTYAELDERSTWLAHHLTGPGVGPGIIVPICFEKSMWTPVAVLGVMKAGAASITLDITVPEARLPSTIGQVNPTFALASTEQTQLARRMLDHGSIITVDCTLFDSLVLNPRWVQPAVKPEDRICVFFTSGSTGSPKAIGITHSGFASSVKYQTAAFGIDETSRLFDFASYSFDISWFNFVHALTNGGCLCVPSEFDRKNDLNGSMRRLQSTFAFLTPSVARTLHASDIPSLQMVALGGEAQRISDLLPGARKQKR</sequence>